<evidence type="ECO:0000313" key="2">
    <source>
        <dbReference type="EMBL" id="MBB6228039.1"/>
    </source>
</evidence>
<sequence length="274" mass="28364">MRHALFSVCVLAALAAASPSLAQEAETKPFVVSGAVALVSDYRFRGVSQTDKGFAVQGGLTGTHESGLYGGFWASNLSGWGTFGGPNLELDLFAGFKVPVGAGALDTGITMYMYPGGAATTTFFEPYMKLGGTAGPVNLLAGIAYAPGQRSLGNWSNTPQSRIGDKEDNLYLWGDASTGIPETPITLKAHIGYSDGNPGLGPNGTSVAPTGKYVDWLLGIDVALGPVTLGVAYTDTDINTSSPEYVRLQPNFSSTKDGSTISGSRVLFSIGAAF</sequence>
<reference evidence="2 3" key="1">
    <citation type="submission" date="2020-08" db="EMBL/GenBank/DDBJ databases">
        <title>Genomic Encyclopedia of Type Strains, Phase IV (KMG-IV): sequencing the most valuable type-strain genomes for metagenomic binning, comparative biology and taxonomic classification.</title>
        <authorList>
            <person name="Goeker M."/>
        </authorList>
    </citation>
    <scope>NUCLEOTIDE SEQUENCE [LARGE SCALE GENOMIC DNA]</scope>
    <source>
        <strain evidence="2 3">DSM 102189</strain>
    </source>
</reference>
<dbReference type="NCBIfam" id="TIGR02001">
    <property type="entry name" value="gcw_chp"/>
    <property type="match status" value="1"/>
</dbReference>
<feature type="signal peptide" evidence="1">
    <location>
        <begin position="1"/>
        <end position="22"/>
    </location>
</feature>
<feature type="chain" id="PRO_5032916443" evidence="1">
    <location>
        <begin position="23"/>
        <end position="274"/>
    </location>
</feature>
<comment type="caution">
    <text evidence="2">The sequence shown here is derived from an EMBL/GenBank/DDBJ whole genome shotgun (WGS) entry which is preliminary data.</text>
</comment>
<organism evidence="2 3">
    <name type="scientific">Polymorphobacter multimanifer</name>
    <dbReference type="NCBI Taxonomy" id="1070431"/>
    <lineage>
        <taxon>Bacteria</taxon>
        <taxon>Pseudomonadati</taxon>
        <taxon>Pseudomonadota</taxon>
        <taxon>Alphaproteobacteria</taxon>
        <taxon>Sphingomonadales</taxon>
        <taxon>Sphingosinicellaceae</taxon>
        <taxon>Polymorphobacter</taxon>
    </lineage>
</organism>
<keyword evidence="3" id="KW-1185">Reference proteome</keyword>
<name>A0A841L574_9SPHN</name>
<accession>A0A841L574</accession>
<dbReference type="AlphaFoldDB" id="A0A841L574"/>
<dbReference type="Pfam" id="PF09694">
    <property type="entry name" value="Gcw_chp"/>
    <property type="match status" value="1"/>
</dbReference>
<evidence type="ECO:0000256" key="1">
    <source>
        <dbReference type="SAM" id="SignalP"/>
    </source>
</evidence>
<proteinExistence type="predicted"/>
<dbReference type="RefSeq" id="WP_184199644.1">
    <property type="nucleotide sequence ID" value="NZ_JACIIV010000014.1"/>
</dbReference>
<dbReference type="InterPro" id="IPR010239">
    <property type="entry name" value="CHP02001"/>
</dbReference>
<keyword evidence="1" id="KW-0732">Signal</keyword>
<evidence type="ECO:0000313" key="3">
    <source>
        <dbReference type="Proteomes" id="UP000538147"/>
    </source>
</evidence>
<dbReference type="Proteomes" id="UP000538147">
    <property type="component" value="Unassembled WGS sequence"/>
</dbReference>
<dbReference type="EMBL" id="JACIIV010000014">
    <property type="protein sequence ID" value="MBB6228039.1"/>
    <property type="molecule type" value="Genomic_DNA"/>
</dbReference>
<gene>
    <name evidence="2" type="ORF">FHS79_002221</name>
</gene>
<protein>
    <submittedName>
        <fullName evidence="2">Uncharacterized protein (TIGR02001 family)</fullName>
    </submittedName>
</protein>